<dbReference type="PANTHER" id="PTHR44591">
    <property type="entry name" value="STRESS RESPONSE REGULATOR PROTEIN 1"/>
    <property type="match status" value="1"/>
</dbReference>
<dbReference type="SMART" id="SM00422">
    <property type="entry name" value="HTH_MERR"/>
    <property type="match status" value="1"/>
</dbReference>
<dbReference type="InterPro" id="IPR041657">
    <property type="entry name" value="HTH_17"/>
</dbReference>
<dbReference type="EMBL" id="FXAM01000001">
    <property type="protein sequence ID" value="SMF93692.1"/>
    <property type="molecule type" value="Genomic_DNA"/>
</dbReference>
<keyword evidence="6" id="KW-1185">Reference proteome</keyword>
<dbReference type="InterPro" id="IPR009061">
    <property type="entry name" value="DNA-bd_dom_put_sf"/>
</dbReference>
<dbReference type="Proteomes" id="UP000192923">
    <property type="component" value="Unassembled WGS sequence"/>
</dbReference>
<dbReference type="SMART" id="SM00448">
    <property type="entry name" value="REC"/>
    <property type="match status" value="1"/>
</dbReference>
<dbReference type="Pfam" id="PF12728">
    <property type="entry name" value="HTH_17"/>
    <property type="match status" value="1"/>
</dbReference>
<dbReference type="Pfam" id="PF00072">
    <property type="entry name" value="Response_reg"/>
    <property type="match status" value="1"/>
</dbReference>
<dbReference type="InterPro" id="IPR001789">
    <property type="entry name" value="Sig_transdc_resp-reg_receiver"/>
</dbReference>
<dbReference type="GO" id="GO:0006355">
    <property type="term" value="P:regulation of DNA-templated transcription"/>
    <property type="evidence" value="ECO:0007669"/>
    <property type="project" value="InterPro"/>
</dbReference>
<keyword evidence="1 2" id="KW-0597">Phosphoprotein</keyword>
<dbReference type="AlphaFoldDB" id="A0A1Y6CZF6"/>
<dbReference type="Gene3D" id="1.10.1660.10">
    <property type="match status" value="1"/>
</dbReference>
<dbReference type="GO" id="GO:0003677">
    <property type="term" value="F:DNA binding"/>
    <property type="evidence" value="ECO:0007669"/>
    <property type="project" value="InterPro"/>
</dbReference>
<dbReference type="PROSITE" id="PS50937">
    <property type="entry name" value="HTH_MERR_2"/>
    <property type="match status" value="1"/>
</dbReference>
<dbReference type="GO" id="GO:0000160">
    <property type="term" value="P:phosphorelay signal transduction system"/>
    <property type="evidence" value="ECO:0007669"/>
    <property type="project" value="InterPro"/>
</dbReference>
<dbReference type="NCBIfam" id="TIGR01764">
    <property type="entry name" value="excise"/>
    <property type="match status" value="1"/>
</dbReference>
<evidence type="ECO:0000313" key="6">
    <source>
        <dbReference type="Proteomes" id="UP000192923"/>
    </source>
</evidence>
<dbReference type="CDD" id="cd04762">
    <property type="entry name" value="HTH_MerR-trunc"/>
    <property type="match status" value="1"/>
</dbReference>
<dbReference type="InterPro" id="IPR010093">
    <property type="entry name" value="SinI_DNA-bd"/>
</dbReference>
<dbReference type="PANTHER" id="PTHR44591:SF3">
    <property type="entry name" value="RESPONSE REGULATORY DOMAIN-CONTAINING PROTEIN"/>
    <property type="match status" value="1"/>
</dbReference>
<dbReference type="STRING" id="1760988.SAMN02949497_0979"/>
<feature type="domain" description="HTH merR-type" evidence="4">
    <location>
        <begin position="9"/>
        <end position="57"/>
    </location>
</feature>
<organism evidence="5 6">
    <name type="scientific">Methylomagnum ishizawai</name>
    <dbReference type="NCBI Taxonomy" id="1760988"/>
    <lineage>
        <taxon>Bacteria</taxon>
        <taxon>Pseudomonadati</taxon>
        <taxon>Pseudomonadota</taxon>
        <taxon>Gammaproteobacteria</taxon>
        <taxon>Methylococcales</taxon>
        <taxon>Methylococcaceae</taxon>
        <taxon>Methylomagnum</taxon>
    </lineage>
</organism>
<dbReference type="OrthoDB" id="5703386at2"/>
<sequence length="193" mass="21287">MSADNERNYLTPYEVAELLMVAPVTVRAWAQKGLLHSMTTPGGHRRFLRDEVERFARENGVNLESRQARGLRVLVVDDDRQFAGYLNEFLEGLPEPVAVAVANDGFEAGCKVHTFRPDVILLDLMMPDLDGFKVCRQIKQDPATAAIRVVAITGYPTPENFRRSLDEGAVHCLGKPVDTVELLSALGLPVVSG</sequence>
<reference evidence="5 6" key="1">
    <citation type="submission" date="2016-12" db="EMBL/GenBank/DDBJ databases">
        <authorList>
            <person name="Song W.-J."/>
            <person name="Kurnit D.M."/>
        </authorList>
    </citation>
    <scope>NUCLEOTIDE SEQUENCE [LARGE SCALE GENOMIC DNA]</scope>
    <source>
        <strain evidence="5 6">175</strain>
    </source>
</reference>
<evidence type="ECO:0000259" key="4">
    <source>
        <dbReference type="PROSITE" id="PS50937"/>
    </source>
</evidence>
<dbReference type="InterPro" id="IPR000551">
    <property type="entry name" value="MerR-type_HTH_dom"/>
</dbReference>
<evidence type="ECO:0000313" key="5">
    <source>
        <dbReference type="EMBL" id="SMF93692.1"/>
    </source>
</evidence>
<evidence type="ECO:0000256" key="1">
    <source>
        <dbReference type="ARBA" id="ARBA00022553"/>
    </source>
</evidence>
<feature type="domain" description="Response regulatory" evidence="3">
    <location>
        <begin position="72"/>
        <end position="190"/>
    </location>
</feature>
<evidence type="ECO:0000259" key="3">
    <source>
        <dbReference type="PROSITE" id="PS50110"/>
    </source>
</evidence>
<proteinExistence type="predicted"/>
<dbReference type="SUPFAM" id="SSF52172">
    <property type="entry name" value="CheY-like"/>
    <property type="match status" value="1"/>
</dbReference>
<dbReference type="InterPro" id="IPR050595">
    <property type="entry name" value="Bact_response_regulator"/>
</dbReference>
<dbReference type="RefSeq" id="WP_085210469.1">
    <property type="nucleotide sequence ID" value="NZ_FXAM01000001.1"/>
</dbReference>
<accession>A0A1Y6CZF6</accession>
<protein>
    <submittedName>
        <fullName evidence="5">DNA binding domain-containing protein, excisionase family</fullName>
    </submittedName>
</protein>
<feature type="modified residue" description="4-aspartylphosphate" evidence="2">
    <location>
        <position position="123"/>
    </location>
</feature>
<name>A0A1Y6CZF6_9GAMM</name>
<dbReference type="PROSITE" id="PS50110">
    <property type="entry name" value="RESPONSE_REGULATORY"/>
    <property type="match status" value="1"/>
</dbReference>
<dbReference type="Gene3D" id="3.40.50.2300">
    <property type="match status" value="1"/>
</dbReference>
<gene>
    <name evidence="5" type="ORF">SAMN02949497_0979</name>
</gene>
<dbReference type="SUPFAM" id="SSF46955">
    <property type="entry name" value="Putative DNA-binding domain"/>
    <property type="match status" value="1"/>
</dbReference>
<dbReference type="InterPro" id="IPR011006">
    <property type="entry name" value="CheY-like_superfamily"/>
</dbReference>
<evidence type="ECO:0000256" key="2">
    <source>
        <dbReference type="PROSITE-ProRule" id="PRU00169"/>
    </source>
</evidence>